<dbReference type="InterPro" id="IPR051397">
    <property type="entry name" value="Zn-ADH-like_protein"/>
</dbReference>
<reference evidence="2 3" key="1">
    <citation type="submission" date="2020-02" db="EMBL/GenBank/DDBJ databases">
        <title>Draft genome sequence of two Spirosoma agri KCTC 52727 and Spirosoma terrae KCTC 52035.</title>
        <authorList>
            <person name="Rojas J."/>
            <person name="Ambika Manirajan B."/>
            <person name="Suarez C."/>
            <person name="Ratering S."/>
            <person name="Schnell S."/>
        </authorList>
    </citation>
    <scope>NUCLEOTIDE SEQUENCE [LARGE SCALE GENOMIC DNA]</scope>
    <source>
        <strain evidence="2 3">KCTC 52035</strain>
    </source>
</reference>
<gene>
    <name evidence="2" type="ORF">GK108_21315</name>
</gene>
<evidence type="ECO:0000313" key="3">
    <source>
        <dbReference type="Proteomes" id="UP000474175"/>
    </source>
</evidence>
<dbReference type="AlphaFoldDB" id="A0A6L9LCY0"/>
<dbReference type="Gene3D" id="3.40.50.720">
    <property type="entry name" value="NAD(P)-binding Rossmann-like Domain"/>
    <property type="match status" value="1"/>
</dbReference>
<proteinExistence type="predicted"/>
<dbReference type="Proteomes" id="UP000474175">
    <property type="component" value="Unassembled WGS sequence"/>
</dbReference>
<dbReference type="PANTHER" id="PTHR43677">
    <property type="entry name" value="SHORT-CHAIN DEHYDROGENASE/REDUCTASE"/>
    <property type="match status" value="1"/>
</dbReference>
<dbReference type="InterPro" id="IPR013149">
    <property type="entry name" value="ADH-like_C"/>
</dbReference>
<evidence type="ECO:0000259" key="1">
    <source>
        <dbReference type="SMART" id="SM00829"/>
    </source>
</evidence>
<dbReference type="RefSeq" id="WP_163952876.1">
    <property type="nucleotide sequence ID" value="NZ_JAAFZH010000011.1"/>
</dbReference>
<keyword evidence="3" id="KW-1185">Reference proteome</keyword>
<dbReference type="EMBL" id="JAAFZH010000011">
    <property type="protein sequence ID" value="NDU97437.1"/>
    <property type="molecule type" value="Genomic_DNA"/>
</dbReference>
<dbReference type="Gene3D" id="3.90.180.10">
    <property type="entry name" value="Medium-chain alcohol dehydrogenases, catalytic domain"/>
    <property type="match status" value="1"/>
</dbReference>
<dbReference type="InterPro" id="IPR020843">
    <property type="entry name" value="ER"/>
</dbReference>
<protein>
    <submittedName>
        <fullName evidence="2">Zinc-binding alcohol dehydrogenase family protein</fullName>
    </submittedName>
</protein>
<feature type="domain" description="Enoyl reductase (ER)" evidence="1">
    <location>
        <begin position="10"/>
        <end position="320"/>
    </location>
</feature>
<dbReference type="Pfam" id="PF00107">
    <property type="entry name" value="ADH_zinc_N"/>
    <property type="match status" value="1"/>
</dbReference>
<dbReference type="GO" id="GO:0016491">
    <property type="term" value="F:oxidoreductase activity"/>
    <property type="evidence" value="ECO:0007669"/>
    <property type="project" value="InterPro"/>
</dbReference>
<accession>A0A6L9LCY0</accession>
<evidence type="ECO:0000313" key="2">
    <source>
        <dbReference type="EMBL" id="NDU97437.1"/>
    </source>
</evidence>
<name>A0A6L9LCY0_9BACT</name>
<dbReference type="SUPFAM" id="SSF51735">
    <property type="entry name" value="NAD(P)-binding Rossmann-fold domains"/>
    <property type="match status" value="1"/>
</dbReference>
<organism evidence="2 3">
    <name type="scientific">Spirosoma terrae</name>
    <dbReference type="NCBI Taxonomy" id="1968276"/>
    <lineage>
        <taxon>Bacteria</taxon>
        <taxon>Pseudomonadati</taxon>
        <taxon>Bacteroidota</taxon>
        <taxon>Cytophagia</taxon>
        <taxon>Cytophagales</taxon>
        <taxon>Cytophagaceae</taxon>
        <taxon>Spirosoma</taxon>
    </lineage>
</organism>
<dbReference type="SMART" id="SM00829">
    <property type="entry name" value="PKS_ER"/>
    <property type="match status" value="1"/>
</dbReference>
<dbReference type="InterPro" id="IPR011032">
    <property type="entry name" value="GroES-like_sf"/>
</dbReference>
<dbReference type="InterPro" id="IPR036291">
    <property type="entry name" value="NAD(P)-bd_dom_sf"/>
</dbReference>
<dbReference type="SUPFAM" id="SSF50129">
    <property type="entry name" value="GroES-like"/>
    <property type="match status" value="1"/>
</dbReference>
<comment type="caution">
    <text evidence="2">The sequence shown here is derived from an EMBL/GenBank/DDBJ whole genome shotgun (WGS) entry which is preliminary data.</text>
</comment>
<dbReference type="PANTHER" id="PTHR43677:SF11">
    <property type="entry name" value="ZINC-CONTAINING ALCOHOL DEHYDROGENASE"/>
    <property type="match status" value="1"/>
</dbReference>
<sequence length="323" mass="34029">MKAAVLHQLGEVPRFEEFPDPVPQEGQLLIHVKAAAIKNLDKIRASGRHYASHEQLPTVVGIDGVGQLEDGRRVYTTGITGMVAEKALVLPANLVPIPDGLSDVTAAALPNAVMGAALALLHRAQLKAGMVVLINGATGVTGQLAVQLARYYGASRIIVTGRNAESLEKLKTLGADAIISLRQDDETIGKQLKAVHASTPIDVVIDYLWGHPIEIILKALMGGGIGRFTHPVRIVTVGSMAGETISLSSGSLRSSAIEILGSGLGSLPATAYQQMNSDILPELFRLAAAGSLKLETEARPLSDVSAAWQQEIAPGKRLVITMS</sequence>